<proteinExistence type="predicted"/>
<evidence type="ECO:0000313" key="1">
    <source>
        <dbReference type="EMBL" id="RKF03227.1"/>
    </source>
</evidence>
<reference evidence="1 2" key="1">
    <citation type="submission" date="2018-09" db="EMBL/GenBank/DDBJ databases">
        <title>Genomic Encyclopedia of Archaeal and Bacterial Type Strains, Phase II (KMG-II): from individual species to whole genera.</title>
        <authorList>
            <person name="Goeker M."/>
        </authorList>
    </citation>
    <scope>NUCLEOTIDE SEQUENCE [LARGE SCALE GENOMIC DNA]</scope>
    <source>
        <strain evidence="1 2">DSM 16505</strain>
    </source>
</reference>
<dbReference type="Proteomes" id="UP000285780">
    <property type="component" value="Unassembled WGS sequence"/>
</dbReference>
<keyword evidence="2" id="KW-1185">Reference proteome</keyword>
<dbReference type="SUPFAM" id="SSF48613">
    <property type="entry name" value="Heme oxygenase-like"/>
    <property type="match status" value="1"/>
</dbReference>
<dbReference type="InterPro" id="IPR016084">
    <property type="entry name" value="Haem_Oase-like_multi-hlx"/>
</dbReference>
<dbReference type="AlphaFoldDB" id="A0A420DZZ0"/>
<comment type="caution">
    <text evidence="1">The sequence shown here is derived from an EMBL/GenBank/DDBJ whole genome shotgun (WGS) entry which is preliminary data.</text>
</comment>
<dbReference type="Gene3D" id="1.20.910.10">
    <property type="entry name" value="Heme oxygenase-like"/>
    <property type="match status" value="1"/>
</dbReference>
<accession>A0A420DZZ0</accession>
<dbReference type="EMBL" id="RAQM01000010">
    <property type="protein sequence ID" value="RKF03227.1"/>
    <property type="molecule type" value="Genomic_DNA"/>
</dbReference>
<gene>
    <name evidence="1" type="ORF">C8N26_2217</name>
</gene>
<sequence length="273" mass="31506">MQIVRFAFFIDSYKMNNILQIEKELAPLRQQLKEHELYNSLQHIDDVKLFMESHVFAVWDFMSLLKALQRELTCVTLPWLPAVNTKTARFINEIVLGEETDINELGEPKSHFEMYIDAMRQAGASTVQISSFISEIIDGKPVELAVEGCSIIEEVKDFVNFSFEVIKTGQPHIIASSFTFGREDVIPDMFLEIVKNTEEKEGSSYSKLTYYLNRHIELDGDEHGPLSLQMIEELCGEDQQKWDDVLYYAKESLQKRIQLWDGIAKQINQTVLA</sequence>
<evidence type="ECO:0000313" key="2">
    <source>
        <dbReference type="Proteomes" id="UP000285780"/>
    </source>
</evidence>
<evidence type="ECO:0008006" key="3">
    <source>
        <dbReference type="Google" id="ProtNLM"/>
    </source>
</evidence>
<dbReference type="Pfam" id="PF11251">
    <property type="entry name" value="DUF3050"/>
    <property type="match status" value="1"/>
</dbReference>
<protein>
    <recommendedName>
        <fullName evidence="3">DUF3050 family protein</fullName>
    </recommendedName>
</protein>
<dbReference type="InterPro" id="IPR024423">
    <property type="entry name" value="DUF3050"/>
</dbReference>
<name>A0A420DZZ0_9FLAO</name>
<organism evidence="1 2">
    <name type="scientific">Tenacibaculum lutimaris</name>
    <dbReference type="NCBI Taxonomy" id="285258"/>
    <lineage>
        <taxon>Bacteria</taxon>
        <taxon>Pseudomonadati</taxon>
        <taxon>Bacteroidota</taxon>
        <taxon>Flavobacteriia</taxon>
        <taxon>Flavobacteriales</taxon>
        <taxon>Flavobacteriaceae</taxon>
        <taxon>Tenacibaculum</taxon>
    </lineage>
</organism>